<dbReference type="AlphaFoldDB" id="A0AAE0EW41"/>
<name>A0AAE0EW41_9CHLO</name>
<dbReference type="Proteomes" id="UP001190700">
    <property type="component" value="Unassembled WGS sequence"/>
</dbReference>
<proteinExistence type="predicted"/>
<evidence type="ECO:0000313" key="1">
    <source>
        <dbReference type="EMBL" id="KAK3242826.1"/>
    </source>
</evidence>
<accession>A0AAE0EW41</accession>
<keyword evidence="2" id="KW-1185">Reference proteome</keyword>
<comment type="caution">
    <text evidence="1">The sequence shown here is derived from an EMBL/GenBank/DDBJ whole genome shotgun (WGS) entry which is preliminary data.</text>
</comment>
<dbReference type="EMBL" id="LGRX02033114">
    <property type="protein sequence ID" value="KAK3242826.1"/>
    <property type="molecule type" value="Genomic_DNA"/>
</dbReference>
<gene>
    <name evidence="1" type="ORF">CYMTET_47497</name>
</gene>
<protein>
    <submittedName>
        <fullName evidence="1">Uncharacterized protein</fullName>
    </submittedName>
</protein>
<organism evidence="1 2">
    <name type="scientific">Cymbomonas tetramitiformis</name>
    <dbReference type="NCBI Taxonomy" id="36881"/>
    <lineage>
        <taxon>Eukaryota</taxon>
        <taxon>Viridiplantae</taxon>
        <taxon>Chlorophyta</taxon>
        <taxon>Pyramimonadophyceae</taxon>
        <taxon>Pyramimonadales</taxon>
        <taxon>Pyramimonadaceae</taxon>
        <taxon>Cymbomonas</taxon>
    </lineage>
</organism>
<evidence type="ECO:0000313" key="2">
    <source>
        <dbReference type="Proteomes" id="UP001190700"/>
    </source>
</evidence>
<reference evidence="1 2" key="1">
    <citation type="journal article" date="2015" name="Genome Biol. Evol.">
        <title>Comparative Genomics of a Bacterivorous Green Alga Reveals Evolutionary Causalities and Consequences of Phago-Mixotrophic Mode of Nutrition.</title>
        <authorList>
            <person name="Burns J.A."/>
            <person name="Paasch A."/>
            <person name="Narechania A."/>
            <person name="Kim E."/>
        </authorList>
    </citation>
    <scope>NUCLEOTIDE SEQUENCE [LARGE SCALE GENOMIC DNA]</scope>
    <source>
        <strain evidence="1 2">PLY_AMNH</strain>
    </source>
</reference>
<sequence>MSVNSHITPPLGANNRIRLDTIFSRDVGSRYRPTPDSPGVALTAADRTRATAIQNSTWDVDVIKRISRDALGSKDETFRGDESNRNTLWTSIVKSLQRAFEQKDPTNAALFDLADATKEVNAIFNAILFSTLTSLTSPNSPARRWVDASGRASPQDGKRALLEVTKRLKHTIR</sequence>